<keyword evidence="3" id="KW-1185">Reference proteome</keyword>
<dbReference type="OrthoDB" id="3554648at2759"/>
<reference evidence="2 3" key="1">
    <citation type="submission" date="2018-06" db="EMBL/GenBank/DDBJ databases">
        <title>Genome Sequence of the Brown Rot Fungal Pathogen Monilinia fructigena.</title>
        <authorList>
            <person name="Landi L."/>
            <person name="De Miccolis Angelini R.M."/>
            <person name="Pollastro S."/>
            <person name="Abate D."/>
            <person name="Faretra F."/>
            <person name="Romanazzi G."/>
        </authorList>
    </citation>
    <scope>NUCLEOTIDE SEQUENCE [LARGE SCALE GENOMIC DNA]</scope>
    <source>
        <strain evidence="2 3">Mfrg269</strain>
    </source>
</reference>
<dbReference type="AlphaFoldDB" id="A0A395IYM0"/>
<feature type="region of interest" description="Disordered" evidence="1">
    <location>
        <begin position="1"/>
        <end position="114"/>
    </location>
</feature>
<sequence length="672" mass="75838">MMNDRKRPNSQEPTNLGFNSRPEPESPSKKQKFSKSPKSKVPPRGNQTVEGKVETEPSVYYFAANKEISGSTTGKTSRIELQDESKSAYELPTKKQKRSNSPRQNPFKKSKDAPECTLDSTALLALASISFGSPFIAPYYAPISEIPKSTLGTKYPKGRDRLLYHEQSRIPVPPLSSRQTGVPFPIFLTTPSQPDGVSNTQLLRQAGIGTSLGSKNDREEFISEHELCPPPSPRPANSSLPLSPYQSTIVRKKVCYNKGYKSIISVENDEDEDDDCPLEMGIYSSLSPASEPDFDEGIRLKTGNGNAVPDKSTKSINGPSKDRNATKTSDESGDSEMHTRSPSQLDTQAIKRAFASKEAELKFKLITAITQMNEVQRSIASGNKYPDQIRVSVDNHRELASEESSNLPHCVNFQYDHEMLVNDNRTVLERIKDHRRCTYCLDKGETHLPRYGYVGRPQQFQIRIKRKELPWINKPIPKEDLIKGPLTRRILHLQKGSDQIIITTIEFTDDPGEDNLHAFIDRAEEDARKAGMPGNLVPVKLVVTWDNGAQLNAIQRGIKNLDKDSSVHLIRCSKGWRCAIRQMRNKWFWGNQNWTIWWMEEREDDNKDQRGTLYDTGLSKATHWCMPAIWRTNPSANASIDGQSKVGAGYTRESVAAFYKQRMVIDWPTYKT</sequence>
<proteinExistence type="predicted"/>
<evidence type="ECO:0000256" key="1">
    <source>
        <dbReference type="SAM" id="MobiDB-lite"/>
    </source>
</evidence>
<protein>
    <submittedName>
        <fullName evidence="2">Uncharacterized protein</fullName>
    </submittedName>
</protein>
<organism evidence="2 3">
    <name type="scientific">Monilinia fructigena</name>
    <dbReference type="NCBI Taxonomy" id="38457"/>
    <lineage>
        <taxon>Eukaryota</taxon>
        <taxon>Fungi</taxon>
        <taxon>Dikarya</taxon>
        <taxon>Ascomycota</taxon>
        <taxon>Pezizomycotina</taxon>
        <taxon>Leotiomycetes</taxon>
        <taxon>Helotiales</taxon>
        <taxon>Sclerotiniaceae</taxon>
        <taxon>Monilinia</taxon>
    </lineage>
</organism>
<dbReference type="Proteomes" id="UP000249056">
    <property type="component" value="Unassembled WGS sequence"/>
</dbReference>
<feature type="region of interest" description="Disordered" evidence="1">
    <location>
        <begin position="269"/>
        <end position="347"/>
    </location>
</feature>
<feature type="compositionally biased region" description="Basic residues" evidence="1">
    <location>
        <begin position="29"/>
        <end position="38"/>
    </location>
</feature>
<feature type="compositionally biased region" description="Basic and acidic residues" evidence="1">
    <location>
        <begin position="77"/>
        <end position="87"/>
    </location>
</feature>
<evidence type="ECO:0000313" key="3">
    <source>
        <dbReference type="Proteomes" id="UP000249056"/>
    </source>
</evidence>
<comment type="caution">
    <text evidence="2">The sequence shown here is derived from an EMBL/GenBank/DDBJ whole genome shotgun (WGS) entry which is preliminary data.</text>
</comment>
<dbReference type="EMBL" id="QKRW01000014">
    <property type="protein sequence ID" value="RAL64503.1"/>
    <property type="molecule type" value="Genomic_DNA"/>
</dbReference>
<feature type="compositionally biased region" description="Basic and acidic residues" evidence="1">
    <location>
        <begin position="320"/>
        <end position="339"/>
    </location>
</feature>
<gene>
    <name evidence="2" type="ORF">DID88_001978</name>
</gene>
<name>A0A395IYM0_9HELO</name>
<accession>A0A395IYM0</accession>
<evidence type="ECO:0000313" key="2">
    <source>
        <dbReference type="EMBL" id="RAL64503.1"/>
    </source>
</evidence>